<dbReference type="Gene3D" id="3.40.50.1000">
    <property type="entry name" value="HAD superfamily/HAD-like"/>
    <property type="match status" value="1"/>
</dbReference>
<dbReference type="EMBL" id="BAABFO010000001">
    <property type="protein sequence ID" value="GAA4323647.1"/>
    <property type="molecule type" value="Genomic_DNA"/>
</dbReference>
<accession>A0ABP8GG71</accession>
<dbReference type="PANTHER" id="PTHR42891">
    <property type="entry name" value="D-GLYCERO-BETA-D-MANNO-HEPTOSE-1,7-BISPHOSPHATE 7-PHOSPHATASE"/>
    <property type="match status" value="1"/>
</dbReference>
<evidence type="ECO:0000256" key="1">
    <source>
        <dbReference type="ARBA" id="ARBA00004496"/>
    </source>
</evidence>
<sequence length="190" mass="20648">MTPAVFLDKDGTLLDDVPHNVDPARMRFAPGVPQGLALLAATGWPLIVITNQPGVALGLFEEADLARVRRRLARMFARAGARLAGFYHCPHLPDALRPGYALRCFCRKPEPGLLRRAACEQGLALERSWFIGDILNDVEAGRRAGCSTILVDNGNETEWVPGPLRTPHHTVQDFAQAAHIVARCAAPEAA</sequence>
<dbReference type="InterPro" id="IPR006549">
    <property type="entry name" value="HAD-SF_hydro_IIIA"/>
</dbReference>
<dbReference type="Pfam" id="PF13242">
    <property type="entry name" value="Hydrolase_like"/>
    <property type="match status" value="1"/>
</dbReference>
<dbReference type="GO" id="GO:0016787">
    <property type="term" value="F:hydrolase activity"/>
    <property type="evidence" value="ECO:0007669"/>
    <property type="project" value="UniProtKB-KW"/>
</dbReference>
<name>A0ABP8GG71_9BURK</name>
<keyword evidence="2 7" id="KW-0963">Cytoplasm</keyword>
<gene>
    <name evidence="8" type="ORF">GCM10023144_04670</name>
</gene>
<keyword evidence="9" id="KW-1185">Reference proteome</keyword>
<evidence type="ECO:0000256" key="2">
    <source>
        <dbReference type="ARBA" id="ARBA00022490"/>
    </source>
</evidence>
<dbReference type="RefSeq" id="WP_345245934.1">
    <property type="nucleotide sequence ID" value="NZ_BAABFO010000001.1"/>
</dbReference>
<comment type="subcellular location">
    <subcellularLocation>
        <location evidence="1 7">Cytoplasm</location>
    </subcellularLocation>
</comment>
<keyword evidence="4 7" id="KW-0378">Hydrolase</keyword>
<dbReference type="PIRSF" id="PIRSF004682">
    <property type="entry name" value="GmhB"/>
    <property type="match status" value="1"/>
</dbReference>
<evidence type="ECO:0000256" key="6">
    <source>
        <dbReference type="ARBA" id="ARBA00031828"/>
    </source>
</evidence>
<evidence type="ECO:0000256" key="7">
    <source>
        <dbReference type="PIRNR" id="PIRNR004682"/>
    </source>
</evidence>
<evidence type="ECO:0000313" key="8">
    <source>
        <dbReference type="EMBL" id="GAA4323647.1"/>
    </source>
</evidence>
<dbReference type="PANTHER" id="PTHR42891:SF1">
    <property type="entry name" value="D-GLYCERO-BETA-D-MANNO-HEPTOSE-1,7-BISPHOSPHATE 7-PHOSPHATASE"/>
    <property type="match status" value="1"/>
</dbReference>
<proteinExistence type="inferred from homology"/>
<evidence type="ECO:0000256" key="4">
    <source>
        <dbReference type="ARBA" id="ARBA00022801"/>
    </source>
</evidence>
<comment type="similarity">
    <text evidence="7">Belongs to the gmhB family.</text>
</comment>
<keyword evidence="3" id="KW-0479">Metal-binding</keyword>
<dbReference type="NCBIfam" id="TIGR01662">
    <property type="entry name" value="HAD-SF-IIIA"/>
    <property type="match status" value="1"/>
</dbReference>
<organism evidence="8 9">
    <name type="scientific">Pigmentiphaga soli</name>
    <dbReference type="NCBI Taxonomy" id="1007095"/>
    <lineage>
        <taxon>Bacteria</taxon>
        <taxon>Pseudomonadati</taxon>
        <taxon>Pseudomonadota</taxon>
        <taxon>Betaproteobacteria</taxon>
        <taxon>Burkholderiales</taxon>
        <taxon>Alcaligenaceae</taxon>
        <taxon>Pigmentiphaga</taxon>
    </lineage>
</organism>
<evidence type="ECO:0000256" key="3">
    <source>
        <dbReference type="ARBA" id="ARBA00022723"/>
    </source>
</evidence>
<dbReference type="InterPro" id="IPR004446">
    <property type="entry name" value="Heptose_bisP_phosphatase"/>
</dbReference>
<dbReference type="InterPro" id="IPR036412">
    <property type="entry name" value="HAD-like_sf"/>
</dbReference>
<evidence type="ECO:0000313" key="9">
    <source>
        <dbReference type="Proteomes" id="UP001501671"/>
    </source>
</evidence>
<keyword evidence="5 7" id="KW-0119">Carbohydrate metabolism</keyword>
<evidence type="ECO:0000256" key="5">
    <source>
        <dbReference type="ARBA" id="ARBA00023277"/>
    </source>
</evidence>
<comment type="caution">
    <text evidence="8">The sequence shown here is derived from an EMBL/GenBank/DDBJ whole genome shotgun (WGS) entry which is preliminary data.</text>
</comment>
<reference evidence="9" key="1">
    <citation type="journal article" date="2019" name="Int. J. Syst. Evol. Microbiol.">
        <title>The Global Catalogue of Microorganisms (GCM) 10K type strain sequencing project: providing services to taxonomists for standard genome sequencing and annotation.</title>
        <authorList>
            <consortium name="The Broad Institute Genomics Platform"/>
            <consortium name="The Broad Institute Genome Sequencing Center for Infectious Disease"/>
            <person name="Wu L."/>
            <person name="Ma J."/>
        </authorList>
    </citation>
    <scope>NUCLEOTIDE SEQUENCE [LARGE SCALE GENOMIC DNA]</scope>
    <source>
        <strain evidence="9">JCM 17666</strain>
    </source>
</reference>
<protein>
    <recommendedName>
        <fullName evidence="6 7">D,D-heptose 1,7-bisphosphate phosphatase</fullName>
        <ecNumber evidence="7">3.1.3.-</ecNumber>
    </recommendedName>
</protein>
<dbReference type="EC" id="3.1.3.-" evidence="7"/>
<dbReference type="InterPro" id="IPR023214">
    <property type="entry name" value="HAD_sf"/>
</dbReference>
<dbReference type="NCBIfam" id="TIGR01656">
    <property type="entry name" value="Histidinol-ppas"/>
    <property type="match status" value="1"/>
</dbReference>
<dbReference type="SUPFAM" id="SSF56784">
    <property type="entry name" value="HAD-like"/>
    <property type="match status" value="1"/>
</dbReference>
<dbReference type="InterPro" id="IPR006543">
    <property type="entry name" value="Histidinol-phos"/>
</dbReference>
<dbReference type="Proteomes" id="UP001501671">
    <property type="component" value="Unassembled WGS sequence"/>
</dbReference>